<reference evidence="1" key="1">
    <citation type="submission" date="2014-11" db="EMBL/GenBank/DDBJ databases">
        <authorList>
            <person name="Otto D Thomas"/>
            <person name="Naeem Raeece"/>
        </authorList>
    </citation>
    <scope>NUCLEOTIDE SEQUENCE</scope>
</reference>
<protein>
    <submittedName>
        <fullName evidence="1">Uncharacterized protein</fullName>
    </submittedName>
</protein>
<gene>
    <name evidence="1" type="ORF">Cvel_2599</name>
</gene>
<sequence length="77" mass="9087">MERLWWRAHLNSVKQGFGALGVCRCPVHGLGNMSFEKMWGKHLLTVKNIRNILLMLWYWDPQRESTKVYRSLRDIGG</sequence>
<evidence type="ECO:0000313" key="1">
    <source>
        <dbReference type="EMBL" id="CEM05028.1"/>
    </source>
</evidence>
<name>A0A0G4F0Q9_9ALVE</name>
<proteinExistence type="predicted"/>
<accession>A0A0G4F0Q9</accession>
<organism evidence="1">
    <name type="scientific">Chromera velia CCMP2878</name>
    <dbReference type="NCBI Taxonomy" id="1169474"/>
    <lineage>
        <taxon>Eukaryota</taxon>
        <taxon>Sar</taxon>
        <taxon>Alveolata</taxon>
        <taxon>Colpodellida</taxon>
        <taxon>Chromeraceae</taxon>
        <taxon>Chromera</taxon>
    </lineage>
</organism>
<dbReference type="AlphaFoldDB" id="A0A0G4F0Q9"/>
<dbReference type="VEuPathDB" id="CryptoDB:Cvel_2599"/>
<dbReference type="EMBL" id="CDMZ01000033">
    <property type="protein sequence ID" value="CEM05028.1"/>
    <property type="molecule type" value="Genomic_DNA"/>
</dbReference>